<comment type="caution">
    <text evidence="1">The sequence shown here is derived from an EMBL/GenBank/DDBJ whole genome shotgun (WGS) entry which is preliminary data.</text>
</comment>
<reference evidence="1" key="2">
    <citation type="submission" date="2020-09" db="EMBL/GenBank/DDBJ databases">
        <authorList>
            <person name="Sun Q."/>
            <person name="Zhou Y."/>
        </authorList>
    </citation>
    <scope>NUCLEOTIDE SEQUENCE</scope>
    <source>
        <strain evidence="1">CGMCC 1.10998</strain>
    </source>
</reference>
<keyword evidence="2" id="KW-1185">Reference proteome</keyword>
<dbReference type="AlphaFoldDB" id="A0A916UYH8"/>
<protein>
    <submittedName>
        <fullName evidence="1">Uncharacterized protein</fullName>
    </submittedName>
</protein>
<organism evidence="1 2">
    <name type="scientific">Undibacterium terreum</name>
    <dbReference type="NCBI Taxonomy" id="1224302"/>
    <lineage>
        <taxon>Bacteria</taxon>
        <taxon>Pseudomonadati</taxon>
        <taxon>Pseudomonadota</taxon>
        <taxon>Betaproteobacteria</taxon>
        <taxon>Burkholderiales</taxon>
        <taxon>Oxalobacteraceae</taxon>
        <taxon>Undibacterium</taxon>
    </lineage>
</organism>
<gene>
    <name evidence="1" type="ORF">GCM10011396_46020</name>
</gene>
<proteinExistence type="predicted"/>
<accession>A0A916UYH8</accession>
<sequence length="51" mass="6158">MNLREAKRYQLKNRMTQNAVRFTPSIRDVGLKTFKKEMNFFRYGDSLESKI</sequence>
<reference evidence="1" key="1">
    <citation type="journal article" date="2014" name="Int. J. Syst. Evol. Microbiol.">
        <title>Complete genome sequence of Corynebacterium casei LMG S-19264T (=DSM 44701T), isolated from a smear-ripened cheese.</title>
        <authorList>
            <consortium name="US DOE Joint Genome Institute (JGI-PGF)"/>
            <person name="Walter F."/>
            <person name="Albersmeier A."/>
            <person name="Kalinowski J."/>
            <person name="Ruckert C."/>
        </authorList>
    </citation>
    <scope>NUCLEOTIDE SEQUENCE</scope>
    <source>
        <strain evidence="1">CGMCC 1.10998</strain>
    </source>
</reference>
<dbReference type="Proteomes" id="UP000637423">
    <property type="component" value="Unassembled WGS sequence"/>
</dbReference>
<evidence type="ECO:0000313" key="2">
    <source>
        <dbReference type="Proteomes" id="UP000637423"/>
    </source>
</evidence>
<name>A0A916UYH8_9BURK</name>
<dbReference type="EMBL" id="BMED01000006">
    <property type="protein sequence ID" value="GGC93526.1"/>
    <property type="molecule type" value="Genomic_DNA"/>
</dbReference>
<evidence type="ECO:0000313" key="1">
    <source>
        <dbReference type="EMBL" id="GGC93526.1"/>
    </source>
</evidence>